<dbReference type="RefSeq" id="WP_283764311.1">
    <property type="nucleotide sequence ID" value="NZ_JAQPOK010000148.1"/>
</dbReference>
<accession>A0ABT7BRV4</accession>
<dbReference type="InterPro" id="IPR010328">
    <property type="entry name" value="DUF928"/>
</dbReference>
<keyword evidence="2" id="KW-1185">Reference proteome</keyword>
<comment type="caution">
    <text evidence="1">The sequence shown here is derived from an EMBL/GenBank/DDBJ whole genome shotgun (WGS) entry which is preliminary data.</text>
</comment>
<gene>
    <name evidence="1" type="ORF">PJF56_19310</name>
</gene>
<evidence type="ECO:0000313" key="2">
    <source>
        <dbReference type="Proteomes" id="UP001231370"/>
    </source>
</evidence>
<protein>
    <submittedName>
        <fullName evidence="1">DUF928 domain-containing protein</fullName>
    </submittedName>
</protein>
<dbReference type="Pfam" id="PF06051">
    <property type="entry name" value="DUF928"/>
    <property type="match status" value="1"/>
</dbReference>
<reference evidence="1 2" key="1">
    <citation type="submission" date="2023-01" db="EMBL/GenBank/DDBJ databases">
        <title>Novel diversity within Roseofilum (Cyanobacteria; Desertifilaceae) from marine benthic mats with descriptions of four novel species.</title>
        <authorList>
            <person name="Wang Y."/>
            <person name="Berthold D.E."/>
            <person name="Hu J."/>
            <person name="Lefler F.W."/>
            <person name="Laughinghouse H.D. IV."/>
        </authorList>
    </citation>
    <scope>NUCLEOTIDE SEQUENCE [LARGE SCALE GENOMIC DNA]</scope>
    <source>
        <strain evidence="1 2">BLCC-M91</strain>
    </source>
</reference>
<sequence length="265" mass="28971">MFDFPTLSSTLCRRGMAIATISSLVGLSLTLDISPTFAQSSSEGEQVVYAPQLQNWEDPPPGLPGRRGAAGSRTGCVGTANHDYQPLTSLVPMNVFGLTTQASPTFYFYVPPNQVEVAEFVLEDEMGDRIDKVELALQQHSGLVAVNLADLPNSPTLDVNRVYAVSFQLNCHGQLVDYVTTGIKRIPLETSQQQELGEGAKADKIRFYTQNGIWYDLLQTLIEAYPHDPSIALNLNTLLAAQEIELQHLLPVINPSQPTVLSLSQ</sequence>
<dbReference type="Proteomes" id="UP001231370">
    <property type="component" value="Unassembled WGS sequence"/>
</dbReference>
<evidence type="ECO:0000313" key="1">
    <source>
        <dbReference type="EMBL" id="MDJ1181013.1"/>
    </source>
</evidence>
<organism evidence="1 2">
    <name type="scientific">Roseofilum halophilum BLCC-M91</name>
    <dbReference type="NCBI Taxonomy" id="3022259"/>
    <lineage>
        <taxon>Bacteria</taxon>
        <taxon>Bacillati</taxon>
        <taxon>Cyanobacteriota</taxon>
        <taxon>Cyanophyceae</taxon>
        <taxon>Desertifilales</taxon>
        <taxon>Desertifilaceae</taxon>
        <taxon>Roseofilum</taxon>
        <taxon>Roseofilum halophilum</taxon>
    </lineage>
</organism>
<proteinExistence type="predicted"/>
<dbReference type="EMBL" id="JAQPOK010000148">
    <property type="protein sequence ID" value="MDJ1181013.1"/>
    <property type="molecule type" value="Genomic_DNA"/>
</dbReference>
<name>A0ABT7BRV4_9CYAN</name>